<accession>A0A060W6L9</accession>
<dbReference type="AlphaFoldDB" id="A0A060W6L9"/>
<sequence>MPVYLSRMKLILTLSLICTLFCSVEMLQCFNDSFIVNCSAPLEETCLTANINAKGLINSTQVVKECSPFFSYGEATVSVNLGFLHIVSNQLFCNIDGCNKQTLQPAPNVLANGRQCPSCSSFRDTMCNSTVTCLGVEDQCFSGSVTPGINSTTVNLKGCTTSNVCISINQLLPSISQLLPSVNQLLPSAISISNLRNVFTCKTAPVTVTTAPVTVTTAPVTVTTAPVTVTTAPVTVTTASVIVTTGPVTATAWSIRLSLVPLLLGLTISKLI</sequence>
<reference evidence="5" key="1">
    <citation type="journal article" date="2014" name="Nat. Commun.">
        <title>The rainbow trout genome provides novel insights into evolution after whole-genome duplication in vertebrates.</title>
        <authorList>
            <person name="Berthelot C."/>
            <person name="Brunet F."/>
            <person name="Chalopin D."/>
            <person name="Juanchich A."/>
            <person name="Bernard M."/>
            <person name="Noel B."/>
            <person name="Bento P."/>
            <person name="Da Silva C."/>
            <person name="Labadie K."/>
            <person name="Alberti A."/>
            <person name="Aury J.M."/>
            <person name="Louis A."/>
            <person name="Dehais P."/>
            <person name="Bardou P."/>
            <person name="Montfort J."/>
            <person name="Klopp C."/>
            <person name="Cabau C."/>
            <person name="Gaspin C."/>
            <person name="Thorgaard G.H."/>
            <person name="Boussaha M."/>
            <person name="Quillet E."/>
            <person name="Guyomard R."/>
            <person name="Galiana D."/>
            <person name="Bobe J."/>
            <person name="Volff J.N."/>
            <person name="Genet C."/>
            <person name="Wincker P."/>
            <person name="Jaillon O."/>
            <person name="Roest Crollius H."/>
            <person name="Guiguen Y."/>
        </authorList>
    </citation>
    <scope>NUCLEOTIDE SEQUENCE [LARGE SCALE GENOMIC DNA]</scope>
</reference>
<dbReference type="InterPro" id="IPR050918">
    <property type="entry name" value="CNF-like_PLA2_Inhibitor"/>
</dbReference>
<evidence type="ECO:0000256" key="3">
    <source>
        <dbReference type="SAM" id="SignalP"/>
    </source>
</evidence>
<dbReference type="InterPro" id="IPR016054">
    <property type="entry name" value="LY6_UPA_recep-like"/>
</dbReference>
<evidence type="ECO:0000313" key="5">
    <source>
        <dbReference type="EMBL" id="CDQ60200.1"/>
    </source>
</evidence>
<comment type="subcellular location">
    <subcellularLocation>
        <location evidence="1">Secreted</location>
    </subcellularLocation>
</comment>
<protein>
    <recommendedName>
        <fullName evidence="4">UPAR/Ly6 domain-containing protein</fullName>
    </recommendedName>
</protein>
<dbReference type="PaxDb" id="8022-A0A060W6L9"/>
<dbReference type="PANTHER" id="PTHR20914:SF9">
    <property type="entry name" value="COILED, ISOFORM A"/>
    <property type="match status" value="1"/>
</dbReference>
<dbReference type="Proteomes" id="UP000193380">
    <property type="component" value="Unassembled WGS sequence"/>
</dbReference>
<reference evidence="5" key="2">
    <citation type="submission" date="2014-03" db="EMBL/GenBank/DDBJ databases">
        <authorList>
            <person name="Genoscope - CEA"/>
        </authorList>
    </citation>
    <scope>NUCLEOTIDE SEQUENCE</scope>
</reference>
<keyword evidence="2" id="KW-0964">Secreted</keyword>
<name>A0A060W6L9_ONCMY</name>
<dbReference type="CDD" id="cd23572">
    <property type="entry name" value="TFP_LU_ECD_PINLYP_rpt2"/>
    <property type="match status" value="1"/>
</dbReference>
<evidence type="ECO:0000256" key="1">
    <source>
        <dbReference type="ARBA" id="ARBA00004613"/>
    </source>
</evidence>
<dbReference type="STRING" id="8022.A0A060W6L9"/>
<dbReference type="Gene3D" id="2.10.60.10">
    <property type="entry name" value="CD59"/>
    <property type="match status" value="1"/>
</dbReference>
<feature type="domain" description="UPAR/Ly6" evidence="4">
    <location>
        <begin position="112"/>
        <end position="169"/>
    </location>
</feature>
<dbReference type="SUPFAM" id="SSF57302">
    <property type="entry name" value="Snake toxin-like"/>
    <property type="match status" value="1"/>
</dbReference>
<organism evidence="5 6">
    <name type="scientific">Oncorhynchus mykiss</name>
    <name type="common">Rainbow trout</name>
    <name type="synonym">Salmo gairdneri</name>
    <dbReference type="NCBI Taxonomy" id="8022"/>
    <lineage>
        <taxon>Eukaryota</taxon>
        <taxon>Metazoa</taxon>
        <taxon>Chordata</taxon>
        <taxon>Craniata</taxon>
        <taxon>Vertebrata</taxon>
        <taxon>Euteleostomi</taxon>
        <taxon>Actinopterygii</taxon>
        <taxon>Neopterygii</taxon>
        <taxon>Teleostei</taxon>
        <taxon>Protacanthopterygii</taxon>
        <taxon>Salmoniformes</taxon>
        <taxon>Salmonidae</taxon>
        <taxon>Salmoninae</taxon>
        <taxon>Oncorhynchus</taxon>
    </lineage>
</organism>
<dbReference type="PANTHER" id="PTHR20914">
    <property type="entry name" value="LY6/PLAUR DOMAIN-CONTAINING PROTEIN 8"/>
    <property type="match status" value="1"/>
</dbReference>
<feature type="domain" description="UPAR/Ly6" evidence="4">
    <location>
        <begin position="27"/>
        <end position="100"/>
    </location>
</feature>
<dbReference type="InterPro" id="IPR045860">
    <property type="entry name" value="Snake_toxin-like_sf"/>
</dbReference>
<evidence type="ECO:0000259" key="4">
    <source>
        <dbReference type="Pfam" id="PF00021"/>
    </source>
</evidence>
<dbReference type="GO" id="GO:0005576">
    <property type="term" value="C:extracellular region"/>
    <property type="evidence" value="ECO:0007669"/>
    <property type="project" value="UniProtKB-SubCell"/>
</dbReference>
<gene>
    <name evidence="5" type="ORF">GSONMT00081269001</name>
</gene>
<keyword evidence="3" id="KW-0732">Signal</keyword>
<proteinExistence type="predicted"/>
<dbReference type="EMBL" id="FR904343">
    <property type="protein sequence ID" value="CDQ60200.1"/>
    <property type="molecule type" value="Genomic_DNA"/>
</dbReference>
<feature type="signal peptide" evidence="3">
    <location>
        <begin position="1"/>
        <end position="26"/>
    </location>
</feature>
<evidence type="ECO:0000256" key="2">
    <source>
        <dbReference type="ARBA" id="ARBA00022525"/>
    </source>
</evidence>
<dbReference type="Pfam" id="PF00021">
    <property type="entry name" value="UPAR_LY6"/>
    <property type="match status" value="2"/>
</dbReference>
<evidence type="ECO:0000313" key="6">
    <source>
        <dbReference type="Proteomes" id="UP000193380"/>
    </source>
</evidence>
<feature type="chain" id="PRO_5001589556" description="UPAR/Ly6 domain-containing protein" evidence="3">
    <location>
        <begin position="27"/>
        <end position="272"/>
    </location>
</feature>